<sequence length="269" mass="31445">MSKTKSVADWVLQYPSKIVIHNKRQKIARYLFRYEPCQVVFLASLVICLFLMQSNYFISVSLMMLNYKRFRFDLENVAYDKINFTKDWHRHFCLYDEAWYGNVTVVDFCKNYNDSSHAVIFIEQKVLPHSPVACADKVSMVPCFEILKTAYIPPKRSVTKTCLNTNDVRTTNWTMEELIQRRAVPTITNEDIENLYNITVLAHQLVVTCPVCYKRYKDVRLDEGQCYSILYKHAPGFPNEYNSCGRPTPSENSAFQESMENKTLCTLIE</sequence>
<keyword evidence="1" id="KW-0812">Transmembrane</keyword>
<proteinExistence type="predicted"/>
<keyword evidence="1" id="KW-0472">Membrane</keyword>
<organism evidence="2 3">
    <name type="scientific">Bursaphelenchus okinawaensis</name>
    <dbReference type="NCBI Taxonomy" id="465554"/>
    <lineage>
        <taxon>Eukaryota</taxon>
        <taxon>Metazoa</taxon>
        <taxon>Ecdysozoa</taxon>
        <taxon>Nematoda</taxon>
        <taxon>Chromadorea</taxon>
        <taxon>Rhabditida</taxon>
        <taxon>Tylenchina</taxon>
        <taxon>Tylenchomorpha</taxon>
        <taxon>Aphelenchoidea</taxon>
        <taxon>Aphelenchoididae</taxon>
        <taxon>Bursaphelenchus</taxon>
    </lineage>
</organism>
<feature type="transmembrane region" description="Helical" evidence="1">
    <location>
        <begin position="39"/>
        <end position="65"/>
    </location>
</feature>
<evidence type="ECO:0000313" key="2">
    <source>
        <dbReference type="EMBL" id="CAD5219756.1"/>
    </source>
</evidence>
<evidence type="ECO:0000313" key="3">
    <source>
        <dbReference type="Proteomes" id="UP000614601"/>
    </source>
</evidence>
<dbReference type="EMBL" id="CAJFCW020000004">
    <property type="protein sequence ID" value="CAG9112846.1"/>
    <property type="molecule type" value="Genomic_DNA"/>
</dbReference>
<evidence type="ECO:0000256" key="1">
    <source>
        <dbReference type="SAM" id="Phobius"/>
    </source>
</evidence>
<dbReference type="Proteomes" id="UP000614601">
    <property type="component" value="Unassembled WGS sequence"/>
</dbReference>
<dbReference type="Proteomes" id="UP000783686">
    <property type="component" value="Unassembled WGS sequence"/>
</dbReference>
<gene>
    <name evidence="2" type="ORF">BOKJ2_LOCUS8603</name>
</gene>
<keyword evidence="1" id="KW-1133">Transmembrane helix</keyword>
<dbReference type="AlphaFoldDB" id="A0A811KXZ6"/>
<reference evidence="2" key="1">
    <citation type="submission" date="2020-09" db="EMBL/GenBank/DDBJ databases">
        <authorList>
            <person name="Kikuchi T."/>
        </authorList>
    </citation>
    <scope>NUCLEOTIDE SEQUENCE</scope>
    <source>
        <strain evidence="2">SH1</strain>
    </source>
</reference>
<comment type="caution">
    <text evidence="2">The sequence shown here is derived from an EMBL/GenBank/DDBJ whole genome shotgun (WGS) entry which is preliminary data.</text>
</comment>
<dbReference type="EMBL" id="CAJFDH010000004">
    <property type="protein sequence ID" value="CAD5219756.1"/>
    <property type="molecule type" value="Genomic_DNA"/>
</dbReference>
<protein>
    <submittedName>
        <fullName evidence="2">Uncharacterized protein</fullName>
    </submittedName>
</protein>
<accession>A0A811KXZ6</accession>
<keyword evidence="3" id="KW-1185">Reference proteome</keyword>
<name>A0A811KXZ6_9BILA</name>